<feature type="active site" description="Nucleophile" evidence="1">
    <location>
        <position position="142"/>
    </location>
</feature>
<dbReference type="InterPro" id="IPR036265">
    <property type="entry name" value="HIT-like_sf"/>
</dbReference>
<evidence type="ECO:0000256" key="1">
    <source>
        <dbReference type="PIRSR" id="PIRSR000846-1"/>
    </source>
</evidence>
<organism evidence="4 5">
    <name type="scientific">Synechococcus sp. (strain ATCC 27144 / PCC 6301 / SAUG 1402/1)</name>
    <name type="common">Anacystis nidulans</name>
    <dbReference type="NCBI Taxonomy" id="269084"/>
    <lineage>
        <taxon>Bacteria</taxon>
        <taxon>Bacillati</taxon>
        <taxon>Cyanobacteriota</taxon>
        <taxon>Cyanophyceae</taxon>
        <taxon>Synechococcales</taxon>
        <taxon>Synechococcaceae</taxon>
        <taxon>Synechococcus</taxon>
    </lineage>
</organism>
<gene>
    <name evidence="4" type="ordered locus">syc0057_d</name>
</gene>
<dbReference type="GO" id="GO:0003877">
    <property type="term" value="F:ATP:ADP adenylyltransferase activity"/>
    <property type="evidence" value="ECO:0007669"/>
    <property type="project" value="InterPro"/>
</dbReference>
<dbReference type="InterPro" id="IPR009163">
    <property type="entry name" value="Ap4A_phos1/2"/>
</dbReference>
<dbReference type="AlphaFoldDB" id="A0A0H3JYW2"/>
<dbReference type="InterPro" id="IPR043171">
    <property type="entry name" value="Ap4A_phos1/2-like"/>
</dbReference>
<dbReference type="KEGG" id="syc:syc0057_d"/>
<dbReference type="Pfam" id="PF09830">
    <property type="entry name" value="ATP_transf"/>
    <property type="match status" value="1"/>
</dbReference>
<dbReference type="RefSeq" id="WP_011242370.1">
    <property type="nucleotide sequence ID" value="NC_006576.1"/>
</dbReference>
<dbReference type="SUPFAM" id="SSF54197">
    <property type="entry name" value="HIT-like"/>
    <property type="match status" value="1"/>
</dbReference>
<feature type="domain" description="ATP adenylyltransferase C-terminal" evidence="2">
    <location>
        <begin position="174"/>
        <end position="279"/>
    </location>
</feature>
<evidence type="ECO:0000259" key="2">
    <source>
        <dbReference type="Pfam" id="PF09830"/>
    </source>
</evidence>
<evidence type="ECO:0000259" key="3">
    <source>
        <dbReference type="Pfam" id="PF19327"/>
    </source>
</evidence>
<dbReference type="PIRSF" id="PIRSF000846">
    <property type="entry name" value="ATP_adenylyltr"/>
    <property type="match status" value="1"/>
</dbReference>
<evidence type="ECO:0000313" key="5">
    <source>
        <dbReference type="Proteomes" id="UP000001175"/>
    </source>
</evidence>
<feature type="domain" description="Ap4A phosphorylase 1/2 N-terminal" evidence="3">
    <location>
        <begin position="3"/>
        <end position="161"/>
    </location>
</feature>
<dbReference type="Pfam" id="PF19327">
    <property type="entry name" value="Ap4A_phos_N"/>
    <property type="match status" value="1"/>
</dbReference>
<dbReference type="PANTHER" id="PTHR38420">
    <property type="entry name" value="AP-4-A PHOSPHORYLASE II"/>
    <property type="match status" value="1"/>
</dbReference>
<dbReference type="PANTHER" id="PTHR38420:SF1">
    <property type="entry name" value="PUTATIVE (AFU_ORTHOLOGUE AFUA_5G14690)-RELATED"/>
    <property type="match status" value="1"/>
</dbReference>
<name>A0A0H3JYW2_SYNP6</name>
<dbReference type="GO" id="GO:0005524">
    <property type="term" value="F:ATP binding"/>
    <property type="evidence" value="ECO:0007669"/>
    <property type="project" value="InterPro"/>
</dbReference>
<dbReference type="Gene3D" id="3.30.428.70">
    <property type="match status" value="1"/>
</dbReference>
<dbReference type="GO" id="GO:0009117">
    <property type="term" value="P:nucleotide metabolic process"/>
    <property type="evidence" value="ECO:0007669"/>
    <property type="project" value="InterPro"/>
</dbReference>
<reference evidence="4 5" key="1">
    <citation type="journal article" date="2007" name="Photosyn. Res.">
        <title>Complete nucleotide sequence of the freshwater unicellular cyanobacterium Synechococcus elongatus PCC 6301 chromosome: gene content and organization.</title>
        <authorList>
            <person name="Sugita C."/>
            <person name="Ogata K."/>
            <person name="Shikata M."/>
            <person name="Jikuya H."/>
            <person name="Takano J."/>
            <person name="Furumichi M."/>
            <person name="Kanehisa M."/>
            <person name="Omata T."/>
            <person name="Sugiura M."/>
            <person name="Sugita M."/>
        </authorList>
    </citation>
    <scope>NUCLEOTIDE SEQUENCE [LARGE SCALE GENOMIC DNA]</scope>
    <source>
        <strain evidence="5">ATCC 27144 / PCC 6301 / SAUG 1402/1</strain>
    </source>
</reference>
<dbReference type="EMBL" id="AP008231">
    <property type="protein sequence ID" value="BAD78247.1"/>
    <property type="molecule type" value="Genomic_DNA"/>
</dbReference>
<accession>A0A0H3JYW2</accession>
<dbReference type="GeneID" id="72430361"/>
<evidence type="ECO:0000313" key="4">
    <source>
        <dbReference type="EMBL" id="BAD78247.1"/>
    </source>
</evidence>
<dbReference type="InterPro" id="IPR045759">
    <property type="entry name" value="Ap4A_phos1/2_N"/>
</dbReference>
<proteinExistence type="predicted"/>
<dbReference type="Proteomes" id="UP000001175">
    <property type="component" value="Chromosome"/>
</dbReference>
<dbReference type="eggNOG" id="COG4360">
    <property type="taxonomic scope" value="Bacteria"/>
</dbReference>
<protein>
    <submittedName>
        <fullName evidence="4">Similar to 5'5'''-P-1P-4-tetraphosphate phosphorylase II</fullName>
    </submittedName>
</protein>
<sequence>MQNLLQLAQAQTAAALANGALQPIATESCWLEDREQRFLVRMLSGWTRKHPQGKPHGPKPNPFQPYDPRLFVADAGDRHLWLLNKFPVIDQHLLLITRTYEPQTQWLTLADFEAIAVGLQAIDGFAFFNGGPLAGASQPHKHLQLVPLPLDRDCCQPLPLSDRWQASLAGNPSALPFQHAIAALPNLLEPSPQQAGVLLFEVYRQLWQQLQIDMNGDRPPAYNLLLTRQWLLIVPRSRESHLQINVNALGFAGALLVRDQLQLQQLQDLGPLQLLQSVGC</sequence>
<dbReference type="InterPro" id="IPR019200">
    <property type="entry name" value="ATP_adenylylTrfase_C"/>
</dbReference>